<dbReference type="Gene3D" id="3.80.10.10">
    <property type="entry name" value="Ribonuclease Inhibitor"/>
    <property type="match status" value="1"/>
</dbReference>
<evidence type="ECO:0000256" key="11">
    <source>
        <dbReference type="RuleBase" id="RU000688"/>
    </source>
</evidence>
<dbReference type="Proteomes" id="UP001217089">
    <property type="component" value="Unassembled WGS sequence"/>
</dbReference>
<keyword evidence="5" id="KW-0677">Repeat</keyword>
<keyword evidence="8 12" id="KW-0472">Membrane</keyword>
<proteinExistence type="inferred from homology"/>
<feature type="transmembrane region" description="Helical" evidence="12">
    <location>
        <begin position="167"/>
        <end position="189"/>
    </location>
</feature>
<feature type="transmembrane region" description="Helical" evidence="12">
    <location>
        <begin position="201"/>
        <end position="223"/>
    </location>
</feature>
<organism evidence="14 15">
    <name type="scientific">Tegillarca granosa</name>
    <name type="common">Malaysian cockle</name>
    <name type="synonym">Anadara granosa</name>
    <dbReference type="NCBI Taxonomy" id="220873"/>
    <lineage>
        <taxon>Eukaryota</taxon>
        <taxon>Metazoa</taxon>
        <taxon>Spiralia</taxon>
        <taxon>Lophotrochozoa</taxon>
        <taxon>Mollusca</taxon>
        <taxon>Bivalvia</taxon>
        <taxon>Autobranchia</taxon>
        <taxon>Pteriomorphia</taxon>
        <taxon>Arcoida</taxon>
        <taxon>Arcoidea</taxon>
        <taxon>Arcidae</taxon>
        <taxon>Tegillarca</taxon>
    </lineage>
</organism>
<dbReference type="PRINTS" id="PR00237">
    <property type="entry name" value="GPCRRHODOPSN"/>
</dbReference>
<dbReference type="PROSITE" id="PS51450">
    <property type="entry name" value="LRR"/>
    <property type="match status" value="1"/>
</dbReference>
<dbReference type="PROSITE" id="PS50262">
    <property type="entry name" value="G_PROTEIN_RECEP_F1_2"/>
    <property type="match status" value="1"/>
</dbReference>
<dbReference type="Pfam" id="PF00001">
    <property type="entry name" value="7tm_1"/>
    <property type="match status" value="1"/>
</dbReference>
<evidence type="ECO:0000259" key="13">
    <source>
        <dbReference type="PROSITE" id="PS50262"/>
    </source>
</evidence>
<evidence type="ECO:0000313" key="14">
    <source>
        <dbReference type="EMBL" id="KAJ8308124.1"/>
    </source>
</evidence>
<evidence type="ECO:0000256" key="6">
    <source>
        <dbReference type="ARBA" id="ARBA00022989"/>
    </source>
</evidence>
<dbReference type="SUPFAM" id="SSF81321">
    <property type="entry name" value="Family A G protein-coupled receptor-like"/>
    <property type="match status" value="1"/>
</dbReference>
<dbReference type="InterPro" id="IPR000276">
    <property type="entry name" value="GPCR_Rhodpsn"/>
</dbReference>
<evidence type="ECO:0000256" key="10">
    <source>
        <dbReference type="ARBA" id="ARBA00023224"/>
    </source>
</evidence>
<keyword evidence="2" id="KW-1003">Cell membrane</keyword>
<dbReference type="Pfam" id="PF13855">
    <property type="entry name" value="LRR_8"/>
    <property type="match status" value="1"/>
</dbReference>
<comment type="caution">
    <text evidence="14">The sequence shown here is derived from an EMBL/GenBank/DDBJ whole genome shotgun (WGS) entry which is preliminary data.</text>
</comment>
<dbReference type="SMART" id="SM00369">
    <property type="entry name" value="LRR_TYP"/>
    <property type="match status" value="5"/>
</dbReference>
<evidence type="ECO:0000256" key="7">
    <source>
        <dbReference type="ARBA" id="ARBA00023040"/>
    </source>
</evidence>
<evidence type="ECO:0000256" key="2">
    <source>
        <dbReference type="ARBA" id="ARBA00022475"/>
    </source>
</evidence>
<reference evidence="14 15" key="1">
    <citation type="submission" date="2022-12" db="EMBL/GenBank/DDBJ databases">
        <title>Chromosome-level genome of Tegillarca granosa.</title>
        <authorList>
            <person name="Kim J."/>
        </authorList>
    </citation>
    <scope>NUCLEOTIDE SEQUENCE [LARGE SCALE GENOMIC DNA]</scope>
    <source>
        <strain evidence="14">Teg-2019</strain>
        <tissue evidence="14">Adductor muscle</tissue>
    </source>
</reference>
<dbReference type="InterPro" id="IPR003591">
    <property type="entry name" value="Leu-rich_rpt_typical-subtyp"/>
</dbReference>
<dbReference type="InterPro" id="IPR017452">
    <property type="entry name" value="GPCR_Rhodpsn_7TM"/>
</dbReference>
<dbReference type="SUPFAM" id="SSF52058">
    <property type="entry name" value="L domain-like"/>
    <property type="match status" value="1"/>
</dbReference>
<dbReference type="Gene3D" id="1.20.1070.10">
    <property type="entry name" value="Rhodopsin 7-helix transmembrane proteins"/>
    <property type="match status" value="1"/>
</dbReference>
<dbReference type="PROSITE" id="PS00237">
    <property type="entry name" value="G_PROTEIN_RECEP_F1_1"/>
    <property type="match status" value="1"/>
</dbReference>
<evidence type="ECO:0000256" key="4">
    <source>
        <dbReference type="ARBA" id="ARBA00022692"/>
    </source>
</evidence>
<evidence type="ECO:0000256" key="9">
    <source>
        <dbReference type="ARBA" id="ARBA00023170"/>
    </source>
</evidence>
<dbReference type="PANTHER" id="PTHR24372:SF77">
    <property type="entry name" value="G-PROTEIN COUPLED RECEPTORS FAMILY 1 PROFILE DOMAIN-CONTAINING PROTEIN"/>
    <property type="match status" value="1"/>
</dbReference>
<accession>A0ABQ9ESE6</accession>
<keyword evidence="7 11" id="KW-0297">G-protein coupled receptor</keyword>
<evidence type="ECO:0000256" key="3">
    <source>
        <dbReference type="ARBA" id="ARBA00022614"/>
    </source>
</evidence>
<dbReference type="PANTHER" id="PTHR24372">
    <property type="entry name" value="GLYCOPROTEIN HORMONE RECEPTOR"/>
    <property type="match status" value="1"/>
</dbReference>
<comment type="subcellular location">
    <subcellularLocation>
        <location evidence="1">Cell membrane</location>
        <topology evidence="1">Multi-pass membrane protein</topology>
    </subcellularLocation>
</comment>
<comment type="similarity">
    <text evidence="11">Belongs to the G-protein coupled receptor 1 family.</text>
</comment>
<feature type="transmembrane region" description="Helical" evidence="12">
    <location>
        <begin position="243"/>
        <end position="267"/>
    </location>
</feature>
<name>A0ABQ9ESE6_TEGGR</name>
<gene>
    <name evidence="14" type="ORF">KUTeg_012998</name>
</gene>
<keyword evidence="10 11" id="KW-0807">Transducer</keyword>
<dbReference type="EMBL" id="JARBDR010000657">
    <property type="protein sequence ID" value="KAJ8308124.1"/>
    <property type="molecule type" value="Genomic_DNA"/>
</dbReference>
<protein>
    <recommendedName>
        <fullName evidence="13">G-protein coupled receptors family 1 profile domain-containing protein</fullName>
    </recommendedName>
</protein>
<keyword evidence="6 12" id="KW-1133">Transmembrane helix</keyword>
<feature type="transmembrane region" description="Helical" evidence="12">
    <location>
        <begin position="338"/>
        <end position="361"/>
    </location>
</feature>
<keyword evidence="9 11" id="KW-0675">Receptor</keyword>
<dbReference type="InterPro" id="IPR001611">
    <property type="entry name" value="Leu-rich_rpt"/>
</dbReference>
<evidence type="ECO:0000256" key="1">
    <source>
        <dbReference type="ARBA" id="ARBA00004651"/>
    </source>
</evidence>
<evidence type="ECO:0000256" key="5">
    <source>
        <dbReference type="ARBA" id="ARBA00022737"/>
    </source>
</evidence>
<keyword evidence="4 11" id="KW-0812">Transmembrane</keyword>
<keyword evidence="3" id="KW-0433">Leucine-rich repeat</keyword>
<keyword evidence="15" id="KW-1185">Reference proteome</keyword>
<sequence length="362" mass="41012">MLVLDLSKNLLTIIKSYTFQGLYHLKKLYLEGNSELHTIQSFAFHSLHKVLSLRIVNSKLKYLEENSFNGMSSLRVLDLRNNKLQHLEKGVFSELKSLSHLFITGNDIHIGKDMFHGLVRIEWLSPDSYDICCMSPATVTGKSIICTAKKFQVSSCDNLISYEVLRLSIWVVGGLALLGNMGSLVYRFLYDRDRIRRTYSIFIIGLSVSDFLMGVYMLIIAAMDVKFRGQYIWNDLKWRQSQLCAIAGILATVSSESSAMLICLLALDRCLSIKLPFSRKKFNVKSSVILLFVCFSVSLLLAVIPFFPLPYFDGKFYSRSSVCVALPLTSDRPAGWEYSVAVFVVLNMVLFMTVGITQLLYT</sequence>
<evidence type="ECO:0000256" key="8">
    <source>
        <dbReference type="ARBA" id="ARBA00023136"/>
    </source>
</evidence>
<evidence type="ECO:0000313" key="15">
    <source>
        <dbReference type="Proteomes" id="UP001217089"/>
    </source>
</evidence>
<feature type="domain" description="G-protein coupled receptors family 1 profile" evidence="13">
    <location>
        <begin position="179"/>
        <end position="362"/>
    </location>
</feature>
<dbReference type="InterPro" id="IPR032675">
    <property type="entry name" value="LRR_dom_sf"/>
</dbReference>
<evidence type="ECO:0000256" key="12">
    <source>
        <dbReference type="SAM" id="Phobius"/>
    </source>
</evidence>
<feature type="transmembrane region" description="Helical" evidence="12">
    <location>
        <begin position="288"/>
        <end position="307"/>
    </location>
</feature>